<dbReference type="PANTHER" id="PTHR21716:SF53">
    <property type="entry name" value="PERMEASE PERM-RELATED"/>
    <property type="match status" value="1"/>
</dbReference>
<evidence type="ECO:0000256" key="1">
    <source>
        <dbReference type="ARBA" id="ARBA00004651"/>
    </source>
</evidence>
<name>A0A1G5V6P3_9FIRM</name>
<keyword evidence="6 8" id="KW-1133">Transmembrane helix</keyword>
<evidence type="ECO:0000256" key="3">
    <source>
        <dbReference type="ARBA" id="ARBA00022448"/>
    </source>
</evidence>
<dbReference type="GeneID" id="87755457"/>
<dbReference type="RefSeq" id="WP_091363328.1">
    <property type="nucleotide sequence ID" value="NZ_FMXA01000005.1"/>
</dbReference>
<feature type="transmembrane region" description="Helical" evidence="8">
    <location>
        <begin position="263"/>
        <end position="283"/>
    </location>
</feature>
<dbReference type="Pfam" id="PF01594">
    <property type="entry name" value="AI-2E_transport"/>
    <property type="match status" value="1"/>
</dbReference>
<dbReference type="Proteomes" id="UP000199689">
    <property type="component" value="Unassembled WGS sequence"/>
</dbReference>
<evidence type="ECO:0000256" key="4">
    <source>
        <dbReference type="ARBA" id="ARBA00022475"/>
    </source>
</evidence>
<keyword evidence="3" id="KW-0813">Transport</keyword>
<evidence type="ECO:0000256" key="8">
    <source>
        <dbReference type="SAM" id="Phobius"/>
    </source>
</evidence>
<feature type="transmembrane region" description="Helical" evidence="8">
    <location>
        <begin position="64"/>
        <end position="86"/>
    </location>
</feature>
<proteinExistence type="inferred from homology"/>
<reference evidence="9 10" key="1">
    <citation type="submission" date="2016-10" db="EMBL/GenBank/DDBJ databases">
        <authorList>
            <person name="de Groot N.N."/>
        </authorList>
    </citation>
    <scope>NUCLEOTIDE SEQUENCE [LARGE SCALE GENOMIC DNA]</scope>
    <source>
        <strain evidence="9 10">DSM 15230</strain>
    </source>
</reference>
<dbReference type="STRING" id="209880.SAMN02910343_00411"/>
<comment type="subcellular location">
    <subcellularLocation>
        <location evidence="1">Cell membrane</location>
        <topology evidence="1">Multi-pass membrane protein</topology>
    </subcellularLocation>
</comment>
<dbReference type="EMBL" id="FMXA01000005">
    <property type="protein sequence ID" value="SDA41543.1"/>
    <property type="molecule type" value="Genomic_DNA"/>
</dbReference>
<dbReference type="InterPro" id="IPR002549">
    <property type="entry name" value="AI-2E-like"/>
</dbReference>
<evidence type="ECO:0000256" key="6">
    <source>
        <dbReference type="ARBA" id="ARBA00022989"/>
    </source>
</evidence>
<feature type="transmembrane region" description="Helical" evidence="8">
    <location>
        <begin position="7"/>
        <end position="27"/>
    </location>
</feature>
<keyword evidence="10" id="KW-1185">Reference proteome</keyword>
<evidence type="ECO:0000313" key="10">
    <source>
        <dbReference type="Proteomes" id="UP000199689"/>
    </source>
</evidence>
<feature type="transmembrane region" description="Helical" evidence="8">
    <location>
        <begin position="149"/>
        <end position="173"/>
    </location>
</feature>
<feature type="transmembrane region" description="Helical" evidence="8">
    <location>
        <begin position="237"/>
        <end position="256"/>
    </location>
</feature>
<dbReference type="OrthoDB" id="9793390at2"/>
<evidence type="ECO:0000256" key="5">
    <source>
        <dbReference type="ARBA" id="ARBA00022692"/>
    </source>
</evidence>
<evidence type="ECO:0000313" key="9">
    <source>
        <dbReference type="EMBL" id="SDA41543.1"/>
    </source>
</evidence>
<dbReference type="AlphaFoldDB" id="A0A1G5V6P3"/>
<organism evidence="9 10">
    <name type="scientific">Allisonella histaminiformans</name>
    <dbReference type="NCBI Taxonomy" id="209880"/>
    <lineage>
        <taxon>Bacteria</taxon>
        <taxon>Bacillati</taxon>
        <taxon>Bacillota</taxon>
        <taxon>Negativicutes</taxon>
        <taxon>Veillonellales</taxon>
        <taxon>Veillonellaceae</taxon>
        <taxon>Allisonella</taxon>
    </lineage>
</organism>
<dbReference type="PANTHER" id="PTHR21716">
    <property type="entry name" value="TRANSMEMBRANE PROTEIN"/>
    <property type="match status" value="1"/>
</dbReference>
<dbReference type="GO" id="GO:0005886">
    <property type="term" value="C:plasma membrane"/>
    <property type="evidence" value="ECO:0007669"/>
    <property type="project" value="UniProtKB-SubCell"/>
</dbReference>
<feature type="transmembrane region" description="Helical" evidence="8">
    <location>
        <begin position="214"/>
        <end position="231"/>
    </location>
</feature>
<protein>
    <submittedName>
        <fullName evidence="9">Predicted PurR-regulated permease PerM</fullName>
    </submittedName>
</protein>
<gene>
    <name evidence="9" type="ORF">SAMN02910343_00411</name>
</gene>
<comment type="similarity">
    <text evidence="2">Belongs to the autoinducer-2 exporter (AI-2E) (TC 2.A.86) family.</text>
</comment>
<keyword evidence="4" id="KW-1003">Cell membrane</keyword>
<feature type="transmembrane region" description="Helical" evidence="8">
    <location>
        <begin position="303"/>
        <end position="333"/>
    </location>
</feature>
<dbReference type="GO" id="GO:0055085">
    <property type="term" value="P:transmembrane transport"/>
    <property type="evidence" value="ECO:0007669"/>
    <property type="project" value="TreeGrafter"/>
</dbReference>
<keyword evidence="5 8" id="KW-0812">Transmembrane</keyword>
<accession>A0A1G5V6P3</accession>
<sequence>MKNSPEFWLRIAVTVFIVTLIILVPQILYPFSISLILSVLLTPVADSIQALMRKAGLKKFPYDISIILSFLLFIALVYLVIIHILVPFVTEAKSFINGLPAIVQEIQQAIPALEAEYDVRLIPPELRHVINNVVSYIGSYTLQIAQFSISAIFSVASTLIEMVVVPFITFYMIKNGSAFKEAFVKLFPVQYQRHLTNLLEEIYRMLSAYVRGQLTLSVLMAMVTFLGMVALDIPYPLVIGLLAGVMELVPVLGPIIGAIPPALLGLLQSSHVMAQVIVFYIIVQQLDSHLIMPKVMGHVINVHPVAIIAGVLIGGHLFGILGMMIAVPVLAVLQVVIRHMWFYDYYKVIS</sequence>
<keyword evidence="7 8" id="KW-0472">Membrane</keyword>
<evidence type="ECO:0000256" key="7">
    <source>
        <dbReference type="ARBA" id="ARBA00023136"/>
    </source>
</evidence>
<evidence type="ECO:0000256" key="2">
    <source>
        <dbReference type="ARBA" id="ARBA00009773"/>
    </source>
</evidence>